<reference evidence="8 9" key="1">
    <citation type="journal article" date="2018" name="G3 (Bethesda)">
        <title>Phylogenetic and Phylogenomic Definition of Rhizopus Species.</title>
        <authorList>
            <person name="Gryganskyi A.P."/>
            <person name="Golan J."/>
            <person name="Dolatabadi S."/>
            <person name="Mondo S."/>
            <person name="Robb S."/>
            <person name="Idnurm A."/>
            <person name="Muszewska A."/>
            <person name="Steczkiewicz K."/>
            <person name="Masonjones S."/>
            <person name="Liao H.L."/>
            <person name="Gajdeczka M.T."/>
            <person name="Anike F."/>
            <person name="Vuek A."/>
            <person name="Anishchenko I.M."/>
            <person name="Voigt K."/>
            <person name="de Hoog G.S."/>
            <person name="Smith M.E."/>
            <person name="Heitman J."/>
            <person name="Vilgalys R."/>
            <person name="Stajich J.E."/>
        </authorList>
    </citation>
    <scope>NUCLEOTIDE SEQUENCE [LARGE SCALE GENOMIC DNA]</scope>
    <source>
        <strain evidence="8 9">LSU 92-RS-03</strain>
    </source>
</reference>
<keyword evidence="9" id="KW-1185">Reference proteome</keyword>
<keyword evidence="2" id="KW-0862">Zinc</keyword>
<dbReference type="PANTHER" id="PTHR31313:SF81">
    <property type="entry name" value="TY1 ENHANCER ACTIVATOR"/>
    <property type="match status" value="1"/>
</dbReference>
<evidence type="ECO:0000256" key="4">
    <source>
        <dbReference type="ARBA" id="ARBA00023125"/>
    </source>
</evidence>
<gene>
    <name evidence="8" type="ORF">CU098_001969</name>
</gene>
<keyword evidence="5" id="KW-0804">Transcription</keyword>
<evidence type="ECO:0000256" key="3">
    <source>
        <dbReference type="ARBA" id="ARBA00023015"/>
    </source>
</evidence>
<name>A0A367ILJ1_RHIST</name>
<feature type="non-terminal residue" evidence="8">
    <location>
        <position position="1"/>
    </location>
</feature>
<proteinExistence type="predicted"/>
<evidence type="ECO:0000256" key="1">
    <source>
        <dbReference type="ARBA" id="ARBA00022723"/>
    </source>
</evidence>
<keyword evidence="4" id="KW-0238">DNA-binding</keyword>
<dbReference type="EMBL" id="PJQM01007161">
    <property type="protein sequence ID" value="RCH78539.1"/>
    <property type="molecule type" value="Genomic_DNA"/>
</dbReference>
<dbReference type="PANTHER" id="PTHR31313">
    <property type="entry name" value="TY1 ENHANCER ACTIVATOR"/>
    <property type="match status" value="1"/>
</dbReference>
<dbReference type="GO" id="GO:0008270">
    <property type="term" value="F:zinc ion binding"/>
    <property type="evidence" value="ECO:0007669"/>
    <property type="project" value="InterPro"/>
</dbReference>
<evidence type="ECO:0000256" key="6">
    <source>
        <dbReference type="ARBA" id="ARBA00023242"/>
    </source>
</evidence>
<protein>
    <recommendedName>
        <fullName evidence="7">Xylanolytic transcriptional activator regulatory domain-containing protein</fullName>
    </recommendedName>
</protein>
<evidence type="ECO:0000313" key="9">
    <source>
        <dbReference type="Proteomes" id="UP000253551"/>
    </source>
</evidence>
<dbReference type="GO" id="GO:0006351">
    <property type="term" value="P:DNA-templated transcription"/>
    <property type="evidence" value="ECO:0007669"/>
    <property type="project" value="InterPro"/>
</dbReference>
<dbReference type="CDD" id="cd12148">
    <property type="entry name" value="fungal_TF_MHR"/>
    <property type="match status" value="1"/>
</dbReference>
<keyword evidence="6" id="KW-0539">Nucleus</keyword>
<comment type="caution">
    <text evidence="8">The sequence shown here is derived from an EMBL/GenBank/DDBJ whole genome shotgun (WGS) entry which is preliminary data.</text>
</comment>
<dbReference type="Proteomes" id="UP000253551">
    <property type="component" value="Unassembled WGS sequence"/>
</dbReference>
<dbReference type="AlphaFoldDB" id="A0A367ILJ1"/>
<sequence>RASQNHCNFIIQTQEPILNEPIQQHLLKIYFQFIDPVIPVLHKPSFLHQLNTKRVSRLLLNAMYCVSSRWDLVGVPQVEDEPRGWKYYQKAISLLEAQREAQLSTIQAIFLMLKYNEHVRRPGFMWRTRYYFQTVVRMCKDLGLARDITTIPVVELECRKRTFWAAYCYDTMMRQAIENTRNYLLTTLLMPCSIDFPNILTDEAHESEKILHFILLSKIMRNQADIIQFLRCKHQKQLAIDWDEQNTYQKLFNELSTTVSLITSTTKSPRKENICYAVCFLYLSYNSAIILLCRPYDLNQCIEPALTIKNIVELILECNAFEDMYCSLRGIQQIVYYLSAAITVFKERSIEREYQITLQLAQKLASISPATEITGSQKNNRYFVQQQYHVPPYSADTTSSSMSIDSTSIPNQESLLGLLLQNESDPNNNNNIPLLYTPE</sequence>
<evidence type="ECO:0000256" key="2">
    <source>
        <dbReference type="ARBA" id="ARBA00022833"/>
    </source>
</evidence>
<keyword evidence="1" id="KW-0479">Metal-binding</keyword>
<accession>A0A367ILJ1</accession>
<keyword evidence="3" id="KW-0805">Transcription regulation</keyword>
<evidence type="ECO:0000256" key="5">
    <source>
        <dbReference type="ARBA" id="ARBA00023163"/>
    </source>
</evidence>
<dbReference type="STRING" id="4846.A0A367ILJ1"/>
<dbReference type="OrthoDB" id="2283631at2759"/>
<dbReference type="GO" id="GO:0003677">
    <property type="term" value="F:DNA binding"/>
    <property type="evidence" value="ECO:0007669"/>
    <property type="project" value="UniProtKB-KW"/>
</dbReference>
<evidence type="ECO:0000313" key="8">
    <source>
        <dbReference type="EMBL" id="RCH78539.1"/>
    </source>
</evidence>
<dbReference type="InterPro" id="IPR051615">
    <property type="entry name" value="Transcr_Regulatory_Elem"/>
</dbReference>
<evidence type="ECO:0000259" key="7">
    <source>
        <dbReference type="Pfam" id="PF04082"/>
    </source>
</evidence>
<organism evidence="8 9">
    <name type="scientific">Rhizopus stolonifer</name>
    <name type="common">Rhizopus nigricans</name>
    <dbReference type="NCBI Taxonomy" id="4846"/>
    <lineage>
        <taxon>Eukaryota</taxon>
        <taxon>Fungi</taxon>
        <taxon>Fungi incertae sedis</taxon>
        <taxon>Mucoromycota</taxon>
        <taxon>Mucoromycotina</taxon>
        <taxon>Mucoromycetes</taxon>
        <taxon>Mucorales</taxon>
        <taxon>Mucorineae</taxon>
        <taxon>Rhizopodaceae</taxon>
        <taxon>Rhizopus</taxon>
    </lineage>
</organism>
<feature type="domain" description="Xylanolytic transcriptional activator regulatory" evidence="7">
    <location>
        <begin position="27"/>
        <end position="255"/>
    </location>
</feature>
<dbReference type="Pfam" id="PF04082">
    <property type="entry name" value="Fungal_trans"/>
    <property type="match status" value="1"/>
</dbReference>
<dbReference type="InterPro" id="IPR007219">
    <property type="entry name" value="XnlR_reg_dom"/>
</dbReference>